<dbReference type="PROSITE" id="PS50113">
    <property type="entry name" value="PAC"/>
    <property type="match status" value="1"/>
</dbReference>
<dbReference type="PANTHER" id="PTHR43081">
    <property type="entry name" value="ADENYLATE CYCLASE, TERMINAL-DIFFERENTIATION SPECIFIC-RELATED"/>
    <property type="match status" value="1"/>
</dbReference>
<evidence type="ECO:0000313" key="4">
    <source>
        <dbReference type="EMBL" id="MFD2205688.1"/>
    </source>
</evidence>
<dbReference type="NCBIfam" id="TIGR00229">
    <property type="entry name" value="sensory_box"/>
    <property type="match status" value="1"/>
</dbReference>
<dbReference type="CDD" id="cd00130">
    <property type="entry name" value="PAS"/>
    <property type="match status" value="1"/>
</dbReference>
<dbReference type="Pfam" id="PF13426">
    <property type="entry name" value="PAS_9"/>
    <property type="match status" value="1"/>
</dbReference>
<evidence type="ECO:0000259" key="1">
    <source>
        <dbReference type="PROSITE" id="PS50112"/>
    </source>
</evidence>
<dbReference type="Proteomes" id="UP001597294">
    <property type="component" value="Unassembled WGS sequence"/>
</dbReference>
<dbReference type="Gene3D" id="3.30.70.1230">
    <property type="entry name" value="Nucleotide cyclase"/>
    <property type="match status" value="1"/>
</dbReference>
<keyword evidence="5" id="KW-1185">Reference proteome</keyword>
<protein>
    <submittedName>
        <fullName evidence="4">Adenylate/guanylate cyclase domain-containing protein</fullName>
    </submittedName>
</protein>
<dbReference type="SMART" id="SM00044">
    <property type="entry name" value="CYCc"/>
    <property type="match status" value="1"/>
</dbReference>
<dbReference type="Gene3D" id="3.30.450.20">
    <property type="entry name" value="PAS domain"/>
    <property type="match status" value="1"/>
</dbReference>
<comment type="caution">
    <text evidence="4">The sequence shown here is derived from an EMBL/GenBank/DDBJ whole genome shotgun (WGS) entry which is preliminary data.</text>
</comment>
<dbReference type="CDD" id="cd07302">
    <property type="entry name" value="CHD"/>
    <property type="match status" value="1"/>
</dbReference>
<dbReference type="RefSeq" id="WP_380250542.1">
    <property type="nucleotide sequence ID" value="NZ_JBHUII010000004.1"/>
</dbReference>
<accession>A0ABW5BHW8</accession>
<dbReference type="InterPro" id="IPR029787">
    <property type="entry name" value="Nucleotide_cyclase"/>
</dbReference>
<dbReference type="InterPro" id="IPR001054">
    <property type="entry name" value="A/G_cyclase"/>
</dbReference>
<dbReference type="PANTHER" id="PTHR43081:SF1">
    <property type="entry name" value="ADENYLATE CYCLASE, TERMINAL-DIFFERENTIATION SPECIFIC"/>
    <property type="match status" value="1"/>
</dbReference>
<dbReference type="PROSITE" id="PS50112">
    <property type="entry name" value="PAS"/>
    <property type="match status" value="1"/>
</dbReference>
<dbReference type="InterPro" id="IPR050697">
    <property type="entry name" value="Adenylyl/Guanylyl_Cyclase_3/4"/>
</dbReference>
<evidence type="ECO:0000259" key="2">
    <source>
        <dbReference type="PROSITE" id="PS50113"/>
    </source>
</evidence>
<dbReference type="InterPro" id="IPR000014">
    <property type="entry name" value="PAS"/>
</dbReference>
<reference evidence="5" key="1">
    <citation type="journal article" date="2019" name="Int. J. Syst. Evol. Microbiol.">
        <title>The Global Catalogue of Microorganisms (GCM) 10K type strain sequencing project: providing services to taxonomists for standard genome sequencing and annotation.</title>
        <authorList>
            <consortium name="The Broad Institute Genomics Platform"/>
            <consortium name="The Broad Institute Genome Sequencing Center for Infectious Disease"/>
            <person name="Wu L."/>
            <person name="Ma J."/>
        </authorList>
    </citation>
    <scope>NUCLEOTIDE SEQUENCE [LARGE SCALE GENOMIC DNA]</scope>
    <source>
        <strain evidence="5">CGMCC 4.7192</strain>
    </source>
</reference>
<dbReference type="InterPro" id="IPR000700">
    <property type="entry name" value="PAS-assoc_C"/>
</dbReference>
<dbReference type="PROSITE" id="PS50125">
    <property type="entry name" value="GUANYLATE_CYCLASE_2"/>
    <property type="match status" value="1"/>
</dbReference>
<dbReference type="InterPro" id="IPR001610">
    <property type="entry name" value="PAC"/>
</dbReference>
<dbReference type="EMBL" id="JBHUII010000004">
    <property type="protein sequence ID" value="MFD2205688.1"/>
    <property type="molecule type" value="Genomic_DNA"/>
</dbReference>
<dbReference type="SMART" id="SM00086">
    <property type="entry name" value="PAC"/>
    <property type="match status" value="1"/>
</dbReference>
<organism evidence="4 5">
    <name type="scientific">Kiloniella antarctica</name>
    <dbReference type="NCBI Taxonomy" id="1550907"/>
    <lineage>
        <taxon>Bacteria</taxon>
        <taxon>Pseudomonadati</taxon>
        <taxon>Pseudomonadota</taxon>
        <taxon>Alphaproteobacteria</taxon>
        <taxon>Rhodospirillales</taxon>
        <taxon>Kiloniellaceae</taxon>
        <taxon>Kiloniella</taxon>
    </lineage>
</organism>
<evidence type="ECO:0000313" key="5">
    <source>
        <dbReference type="Proteomes" id="UP001597294"/>
    </source>
</evidence>
<evidence type="ECO:0000259" key="3">
    <source>
        <dbReference type="PROSITE" id="PS50125"/>
    </source>
</evidence>
<dbReference type="SUPFAM" id="SSF55785">
    <property type="entry name" value="PYP-like sensor domain (PAS domain)"/>
    <property type="match status" value="1"/>
</dbReference>
<feature type="domain" description="Guanylate cyclase" evidence="3">
    <location>
        <begin position="179"/>
        <end position="311"/>
    </location>
</feature>
<feature type="domain" description="PAC" evidence="2">
    <location>
        <begin position="82"/>
        <end position="136"/>
    </location>
</feature>
<sequence>MVSFDKNLKEDQVLKYATDSILITSNDLDRPGPTIVYVNTAFEEMTGWMSGEIVGQSPRILQGPNTDLGIFKHMAEILKSGDVWQGQTINYRKDGSEFFMEWSISSIPNEKGRPEYYIAVQRDVTRRVQMERKLEETRHLAAEANRKRLNLSRYFSPLTAEHLAERDNPLGEIRKQKVAILFIDIVGSTTFAESMAPEKVVGMLRSFYQRMAKVIFTYQGSIEHFGGDSLLAVFGVPDVNSNDATNALLCSRQMLLELERWNEKRIRHGRQEIIADITAHYGDVVLGDIGIQESMSFTVIGDTVNTTSRLQELCRSLKKRLLVSEEILLQAKSENVDQCDQNSYDVITDFECVGSHEVRGKSQNVKLYSRT</sequence>
<proteinExistence type="predicted"/>
<gene>
    <name evidence="4" type="ORF">ACFSKO_08705</name>
</gene>
<dbReference type="InterPro" id="IPR035965">
    <property type="entry name" value="PAS-like_dom_sf"/>
</dbReference>
<name>A0ABW5BHW8_9PROT</name>
<dbReference type="Pfam" id="PF00211">
    <property type="entry name" value="Guanylate_cyc"/>
    <property type="match status" value="1"/>
</dbReference>
<feature type="domain" description="PAS" evidence="1">
    <location>
        <begin position="28"/>
        <end position="57"/>
    </location>
</feature>
<dbReference type="SUPFAM" id="SSF55073">
    <property type="entry name" value="Nucleotide cyclase"/>
    <property type="match status" value="1"/>
</dbReference>